<dbReference type="InterPro" id="IPR025916">
    <property type="entry name" value="YdjO"/>
</dbReference>
<dbReference type="RefSeq" id="WP_089523233.1">
    <property type="nucleotide sequence ID" value="NZ_NMUQ01000001.1"/>
</dbReference>
<proteinExistence type="predicted"/>
<comment type="caution">
    <text evidence="1">The sequence shown here is derived from an EMBL/GenBank/DDBJ whole genome shotgun (WGS) entry which is preliminary data.</text>
</comment>
<reference evidence="1 2" key="1">
    <citation type="submission" date="2017-07" db="EMBL/GenBank/DDBJ databases">
        <title>Paenibacillus herberti R33 genome sequencing and assembly.</title>
        <authorList>
            <person name="Su W."/>
        </authorList>
    </citation>
    <scope>NUCLEOTIDE SEQUENCE [LARGE SCALE GENOMIC DNA]</scope>
    <source>
        <strain evidence="1 2">R33</strain>
    </source>
</reference>
<protein>
    <recommendedName>
        <fullName evidence="3">Cold-shock protein</fullName>
    </recommendedName>
</protein>
<dbReference type="EMBL" id="NMUQ01000001">
    <property type="protein sequence ID" value="OXM16149.1"/>
    <property type="molecule type" value="Genomic_DNA"/>
</dbReference>
<organism evidence="1 2">
    <name type="scientific">Paenibacillus herberti</name>
    <dbReference type="NCBI Taxonomy" id="1619309"/>
    <lineage>
        <taxon>Bacteria</taxon>
        <taxon>Bacillati</taxon>
        <taxon>Bacillota</taxon>
        <taxon>Bacilli</taxon>
        <taxon>Bacillales</taxon>
        <taxon>Paenibacillaceae</taxon>
        <taxon>Paenibacillus</taxon>
    </lineage>
</organism>
<dbReference type="Proteomes" id="UP000215145">
    <property type="component" value="Unassembled WGS sequence"/>
</dbReference>
<keyword evidence="2" id="KW-1185">Reference proteome</keyword>
<evidence type="ECO:0000313" key="2">
    <source>
        <dbReference type="Proteomes" id="UP000215145"/>
    </source>
</evidence>
<name>A0A229P2K4_9BACL</name>
<gene>
    <name evidence="1" type="ORF">CGZ75_05455</name>
</gene>
<dbReference type="OrthoDB" id="1955171at2"/>
<accession>A0A229P2K4</accession>
<evidence type="ECO:0008006" key="3">
    <source>
        <dbReference type="Google" id="ProtNLM"/>
    </source>
</evidence>
<dbReference type="AlphaFoldDB" id="A0A229P2K4"/>
<sequence>MSTTEETKPQLIATKIWKCRNADCKAWVRDEFAAESQLCPMCKGPMLRSIRHLPAVQNKIKRKPKPKNEYGL</sequence>
<dbReference type="Pfam" id="PF14169">
    <property type="entry name" value="YdjO"/>
    <property type="match status" value="1"/>
</dbReference>
<evidence type="ECO:0000313" key="1">
    <source>
        <dbReference type="EMBL" id="OXM16149.1"/>
    </source>
</evidence>